<dbReference type="AlphaFoldDB" id="A0AAD3HK12"/>
<evidence type="ECO:0008006" key="3">
    <source>
        <dbReference type="Google" id="ProtNLM"/>
    </source>
</evidence>
<protein>
    <recommendedName>
        <fullName evidence="3">EF-hand domain-containing protein</fullName>
    </recommendedName>
</protein>
<evidence type="ECO:0000313" key="1">
    <source>
        <dbReference type="EMBL" id="GFR44164.1"/>
    </source>
</evidence>
<comment type="caution">
    <text evidence="1">The sequence shown here is derived from an EMBL/GenBank/DDBJ whole genome shotgun (WGS) entry which is preliminary data.</text>
</comment>
<dbReference type="Proteomes" id="UP001054857">
    <property type="component" value="Unassembled WGS sequence"/>
</dbReference>
<dbReference type="EMBL" id="BMAR01000007">
    <property type="protein sequence ID" value="GFR44164.1"/>
    <property type="molecule type" value="Genomic_DNA"/>
</dbReference>
<keyword evidence="2" id="KW-1185">Reference proteome</keyword>
<reference evidence="1 2" key="1">
    <citation type="journal article" date="2021" name="Sci. Rep.">
        <title>Genome sequencing of the multicellular alga Astrephomene provides insights into convergent evolution of germ-soma differentiation.</title>
        <authorList>
            <person name="Yamashita S."/>
            <person name="Yamamoto K."/>
            <person name="Matsuzaki R."/>
            <person name="Suzuki S."/>
            <person name="Yamaguchi H."/>
            <person name="Hirooka S."/>
            <person name="Minakuchi Y."/>
            <person name="Miyagishima S."/>
            <person name="Kawachi M."/>
            <person name="Toyoda A."/>
            <person name="Nozaki H."/>
        </authorList>
    </citation>
    <scope>NUCLEOTIDE SEQUENCE [LARGE SCALE GENOMIC DNA]</scope>
    <source>
        <strain evidence="1 2">NIES-4017</strain>
    </source>
</reference>
<dbReference type="SUPFAM" id="SSF47473">
    <property type="entry name" value="EF-hand"/>
    <property type="match status" value="1"/>
</dbReference>
<organism evidence="1 2">
    <name type="scientific">Astrephomene gubernaculifera</name>
    <dbReference type="NCBI Taxonomy" id="47775"/>
    <lineage>
        <taxon>Eukaryota</taxon>
        <taxon>Viridiplantae</taxon>
        <taxon>Chlorophyta</taxon>
        <taxon>core chlorophytes</taxon>
        <taxon>Chlorophyceae</taxon>
        <taxon>CS clade</taxon>
        <taxon>Chlamydomonadales</taxon>
        <taxon>Astrephomenaceae</taxon>
        <taxon>Astrephomene</taxon>
    </lineage>
</organism>
<sequence>MVSGPVTQAVLSIRDPEAHLRAVYQAFDESGSRPYRQHQATHGYMSPCSFRLCCTGLGFIRREDALRIFKDAAPAVKRSTVEEVFDELDIGLTGRVSCDAFISALRSRRA</sequence>
<gene>
    <name evidence="1" type="ORF">Agub_g5334</name>
</gene>
<evidence type="ECO:0000313" key="2">
    <source>
        <dbReference type="Proteomes" id="UP001054857"/>
    </source>
</evidence>
<dbReference type="Gene3D" id="1.10.238.10">
    <property type="entry name" value="EF-hand"/>
    <property type="match status" value="1"/>
</dbReference>
<accession>A0AAD3HK12</accession>
<proteinExistence type="predicted"/>
<dbReference type="InterPro" id="IPR011992">
    <property type="entry name" value="EF-hand-dom_pair"/>
</dbReference>
<name>A0AAD3HK12_9CHLO</name>